<dbReference type="AlphaFoldDB" id="A0A8X7C1Z4"/>
<accession>A0A8X7C1Z4</accession>
<gene>
    <name evidence="1" type="ORF">TNIN_450701</name>
</gene>
<evidence type="ECO:0000313" key="1">
    <source>
        <dbReference type="EMBL" id="GFY50882.1"/>
    </source>
</evidence>
<evidence type="ECO:0000313" key="2">
    <source>
        <dbReference type="Proteomes" id="UP000886998"/>
    </source>
</evidence>
<reference evidence="1" key="1">
    <citation type="submission" date="2020-08" db="EMBL/GenBank/DDBJ databases">
        <title>Multicomponent nature underlies the extraordinary mechanical properties of spider dragline silk.</title>
        <authorList>
            <person name="Kono N."/>
            <person name="Nakamura H."/>
            <person name="Mori M."/>
            <person name="Yoshida Y."/>
            <person name="Ohtoshi R."/>
            <person name="Malay A.D."/>
            <person name="Moran D.A.P."/>
            <person name="Tomita M."/>
            <person name="Numata K."/>
            <person name="Arakawa K."/>
        </authorList>
    </citation>
    <scope>NUCLEOTIDE SEQUENCE</scope>
</reference>
<comment type="caution">
    <text evidence="1">The sequence shown here is derived from an EMBL/GenBank/DDBJ whole genome shotgun (WGS) entry which is preliminary data.</text>
</comment>
<sequence length="96" mass="11026">MPRSKVHKQFKQQGEFDRGRIIGTPRRISMDSLIDGLHSLFIAVMLLKHVIHRDGYNNVHSSINQALRGPDKPDRGRIDVLDILRVVGFTLLIRLM</sequence>
<protein>
    <submittedName>
        <fullName evidence="1">Uncharacterized protein</fullName>
    </submittedName>
</protein>
<dbReference type="Proteomes" id="UP000886998">
    <property type="component" value="Unassembled WGS sequence"/>
</dbReference>
<proteinExistence type="predicted"/>
<name>A0A8X7C1Z4_9ARAC</name>
<keyword evidence="2" id="KW-1185">Reference proteome</keyword>
<dbReference type="EMBL" id="BMAV01007780">
    <property type="protein sequence ID" value="GFY50882.1"/>
    <property type="molecule type" value="Genomic_DNA"/>
</dbReference>
<organism evidence="1 2">
    <name type="scientific">Trichonephila inaurata madagascariensis</name>
    <dbReference type="NCBI Taxonomy" id="2747483"/>
    <lineage>
        <taxon>Eukaryota</taxon>
        <taxon>Metazoa</taxon>
        <taxon>Ecdysozoa</taxon>
        <taxon>Arthropoda</taxon>
        <taxon>Chelicerata</taxon>
        <taxon>Arachnida</taxon>
        <taxon>Araneae</taxon>
        <taxon>Araneomorphae</taxon>
        <taxon>Entelegynae</taxon>
        <taxon>Araneoidea</taxon>
        <taxon>Nephilidae</taxon>
        <taxon>Trichonephila</taxon>
        <taxon>Trichonephila inaurata</taxon>
    </lineage>
</organism>